<protein>
    <recommendedName>
        <fullName evidence="1">DUF4209 domain-containing protein</fullName>
    </recommendedName>
</protein>
<dbReference type="EMBL" id="MTCY01000015">
    <property type="protein sequence ID" value="OWP77695.1"/>
    <property type="molecule type" value="Genomic_DNA"/>
</dbReference>
<dbReference type="AlphaFoldDB" id="A0A2D0AHW1"/>
<accession>A0A2D0AHW1</accession>
<organism evidence="2 3">
    <name type="scientific">Flavobacterium columnare</name>
    <dbReference type="NCBI Taxonomy" id="996"/>
    <lineage>
        <taxon>Bacteria</taxon>
        <taxon>Pseudomonadati</taxon>
        <taxon>Bacteroidota</taxon>
        <taxon>Flavobacteriia</taxon>
        <taxon>Flavobacteriales</taxon>
        <taxon>Flavobacteriaceae</taxon>
        <taxon>Flavobacterium</taxon>
    </lineage>
</organism>
<gene>
    <name evidence="2" type="ORF">BWK62_07025</name>
</gene>
<feature type="domain" description="DUF4209" evidence="1">
    <location>
        <begin position="472"/>
        <end position="525"/>
    </location>
</feature>
<evidence type="ECO:0000313" key="2">
    <source>
        <dbReference type="EMBL" id="OWP77695.1"/>
    </source>
</evidence>
<proteinExistence type="predicted"/>
<dbReference type="InterPro" id="IPR025209">
    <property type="entry name" value="DUF4209"/>
</dbReference>
<reference evidence="2 3" key="1">
    <citation type="journal article" date="2017" name="Infect. Genet. Evol.">
        <title>Comparative genome analysis of fish pathogen Flavobacterium columnare reveals extensive sequence diversity within the species.</title>
        <authorList>
            <person name="Kayansamruaj P."/>
            <person name="Dong H.T."/>
            <person name="Hirono I."/>
            <person name="Kondo H."/>
            <person name="Senapin S."/>
            <person name="Rodkhum C."/>
        </authorList>
    </citation>
    <scope>NUCLEOTIDE SEQUENCE [LARGE SCALE GENOMIC DNA]</scope>
    <source>
        <strain evidence="2 3">1214</strain>
    </source>
</reference>
<comment type="caution">
    <text evidence="2">The sequence shown here is derived from an EMBL/GenBank/DDBJ whole genome shotgun (WGS) entry which is preliminary data.</text>
</comment>
<name>A0A2D0AHW1_9FLAO</name>
<dbReference type="Proteomes" id="UP000198034">
    <property type="component" value="Unassembled WGS sequence"/>
</dbReference>
<evidence type="ECO:0000313" key="3">
    <source>
        <dbReference type="Proteomes" id="UP000198034"/>
    </source>
</evidence>
<evidence type="ECO:0000259" key="1">
    <source>
        <dbReference type="Pfam" id="PF13910"/>
    </source>
</evidence>
<sequence>MTRSIQNIENNCFGKDLQNKLFELRGKGLNSSEIDALIYLFRWTLNDTQIKQDNEFLNNISLIDEVKNNEIKGRWYEYLSYKFPKQKHDYLRKTVFYYIDIFNFTKNNKYLIYSFKLVKTAKDLFRDEISDLYEIGKTELFTLDKPNLQKEIVIQLFSFSPEQTKMDFGDFFKNSIREETEKHNYSGVRWLIESLKEINVVSKIESKILHATNYEKEGDYKSKAKKTNTYYPTILTTYEKGLKELKGIPSDEDLRKRLERKVLKEQKEQLKLHSAYFKNFLETNKHFENLVNDFGNSCIEKFKVFDFESGFSALKSFPSSIKFDIDIKKREKYFFSLMVDDYIRIDSKGKVVAKTNGEKYDEIFIRKFKRDCVINFLKKTKWKMDEDKILDKDVVFYYILEKCNSKFIPSDRKWLFANGIYQGFNNDFITSAHILIPQLENSLKYILENNEILTFKIYDEIQHDNTLGGILDKFIETNGHELFYELKDFLVENSSINFRNELCHGLLSPFIIEYYGIYVWWLTLKLIFDFENIFENSERNS</sequence>
<dbReference type="Pfam" id="PF13910">
    <property type="entry name" value="DUF4209"/>
    <property type="match status" value="1"/>
</dbReference>